<organism evidence="1">
    <name type="scientific">viral metagenome</name>
    <dbReference type="NCBI Taxonomy" id="1070528"/>
    <lineage>
        <taxon>unclassified sequences</taxon>
        <taxon>metagenomes</taxon>
        <taxon>organismal metagenomes</taxon>
    </lineage>
</organism>
<name>A0A6C0KRE5_9ZZZZ</name>
<evidence type="ECO:0000313" key="1">
    <source>
        <dbReference type="EMBL" id="QHU19843.1"/>
    </source>
</evidence>
<dbReference type="EMBL" id="MN740956">
    <property type="protein sequence ID" value="QHU19843.1"/>
    <property type="molecule type" value="Genomic_DNA"/>
</dbReference>
<sequence length="298" mass="34979">MKSAKNYCIGSYLEICKTNRQSPGLGDFIRGCLTMMKFCEKYNYNFYIDKASHEMFSYIENSEIFIDNNFFIINNCQELKKHENILEFIPPMGYDSINNRLENLFISKQNFNIITNAFVNFPLLWGNINDYQYNILNKMLTPNKELQNEIAIMLKTLGVEKHNYNILHIRTGDQLIRNDRIEQTLVDDIKKIINTNNLIVEETIIVSDSTKIAYELQKHNNLLKYYPTKKIHLGERVLKDNENKREHIKETLLDFFLISYSKNVTAIPGSGFSTAASIYGKTNYKEYNYNINNNFLFV</sequence>
<dbReference type="AlphaFoldDB" id="A0A6C0KRE5"/>
<protein>
    <submittedName>
        <fullName evidence="1">Uncharacterized protein</fullName>
    </submittedName>
</protein>
<proteinExistence type="predicted"/>
<accession>A0A6C0KRE5</accession>
<dbReference type="Gene3D" id="3.40.50.11350">
    <property type="match status" value="1"/>
</dbReference>
<reference evidence="1" key="1">
    <citation type="journal article" date="2020" name="Nature">
        <title>Giant virus diversity and host interactions through global metagenomics.</title>
        <authorList>
            <person name="Schulz F."/>
            <person name="Roux S."/>
            <person name="Paez-Espino D."/>
            <person name="Jungbluth S."/>
            <person name="Walsh D.A."/>
            <person name="Denef V.J."/>
            <person name="McMahon K.D."/>
            <person name="Konstantinidis K.T."/>
            <person name="Eloe-Fadrosh E.A."/>
            <person name="Kyrpides N.C."/>
            <person name="Woyke T."/>
        </authorList>
    </citation>
    <scope>NUCLEOTIDE SEQUENCE</scope>
    <source>
        <strain evidence="1">GVMAG-S-3300013014-113</strain>
    </source>
</reference>